<dbReference type="PANTHER" id="PTHR48207:SF3">
    <property type="entry name" value="SUCCINATE--HYDROXYMETHYLGLUTARATE COA-TRANSFERASE"/>
    <property type="match status" value="1"/>
</dbReference>
<name>A0A381U964_9ZZZZ</name>
<dbReference type="Pfam" id="PF02515">
    <property type="entry name" value="CoA_transf_3"/>
    <property type="match status" value="1"/>
</dbReference>
<dbReference type="PANTHER" id="PTHR48207">
    <property type="entry name" value="SUCCINATE--HYDROXYMETHYLGLUTARATE COA-TRANSFERASE"/>
    <property type="match status" value="1"/>
</dbReference>
<gene>
    <name evidence="2" type="ORF">METZ01_LOCUS76781</name>
</gene>
<dbReference type="SUPFAM" id="SSF89796">
    <property type="entry name" value="CoA-transferase family III (CaiB/BaiF)"/>
    <property type="match status" value="1"/>
</dbReference>
<dbReference type="EMBL" id="UINC01005848">
    <property type="protein sequence ID" value="SVA23927.1"/>
    <property type="molecule type" value="Genomic_DNA"/>
</dbReference>
<reference evidence="2" key="1">
    <citation type="submission" date="2018-05" db="EMBL/GenBank/DDBJ databases">
        <authorList>
            <person name="Lanie J.A."/>
            <person name="Ng W.-L."/>
            <person name="Kazmierczak K.M."/>
            <person name="Andrzejewski T.M."/>
            <person name="Davidsen T.M."/>
            <person name="Wayne K.J."/>
            <person name="Tettelin H."/>
            <person name="Glass J.I."/>
            <person name="Rusch D."/>
            <person name="Podicherti R."/>
            <person name="Tsui H.-C.T."/>
            <person name="Winkler M.E."/>
        </authorList>
    </citation>
    <scope>NUCLEOTIDE SEQUENCE</scope>
</reference>
<organism evidence="2">
    <name type="scientific">marine metagenome</name>
    <dbReference type="NCBI Taxonomy" id="408172"/>
    <lineage>
        <taxon>unclassified sequences</taxon>
        <taxon>metagenomes</taxon>
        <taxon>ecological metagenomes</taxon>
    </lineage>
</organism>
<dbReference type="InterPro" id="IPR023606">
    <property type="entry name" value="CoA-Trfase_III_dom_1_sf"/>
</dbReference>
<evidence type="ECO:0000313" key="2">
    <source>
        <dbReference type="EMBL" id="SVA23927.1"/>
    </source>
</evidence>
<dbReference type="GO" id="GO:0008410">
    <property type="term" value="F:CoA-transferase activity"/>
    <property type="evidence" value="ECO:0007669"/>
    <property type="project" value="TreeGrafter"/>
</dbReference>
<sequence>MSHSSNRVPLLEGVRVLDLSRVMSGPFCTSMLSDMGAEIIKVEMPNTGDEARRLGPYKDEESTYFMLLNRDKQSITINLKKAEGVQLIKQLVQQCDVLVENFRPNVMQRLGLDYDSLKTLKPDLIYASISGFGMDSPLADWPAFDLVIQAMSGLMDLTGPKDGPATAVGESVADVCTGMYAAWGIVAALYNRERTGEGRELEVSMFDSIFSMQLTGLSQCLYFDREPHRAGNRHPVTYPVDSFPTQDGFIVMVVTTEEVFQNLTQAMGQPELAEDKRFTDNHARNQNEQQLRDQISTWTQSGTTEEILDHLKRANVPCSPVWSLGKAVASDHQHTRLLVEQGKHYKLGEVPLVPQPVRFSGSSSTHVQQVPMLGEHNEVVLTKMLGKTKEEIDSLHQQGVI</sequence>
<keyword evidence="1" id="KW-0808">Transferase</keyword>
<accession>A0A381U964</accession>
<dbReference type="InterPro" id="IPR050483">
    <property type="entry name" value="CoA-transferase_III_domain"/>
</dbReference>
<dbReference type="InterPro" id="IPR003673">
    <property type="entry name" value="CoA-Trfase_fam_III"/>
</dbReference>
<dbReference type="Gene3D" id="3.40.50.10540">
    <property type="entry name" value="Crotonobetainyl-coa:carnitine coa-transferase, domain 1"/>
    <property type="match status" value="1"/>
</dbReference>
<proteinExistence type="predicted"/>
<dbReference type="AlphaFoldDB" id="A0A381U964"/>
<dbReference type="Gene3D" id="3.30.1540.10">
    <property type="entry name" value="formyl-coa transferase, domain 3"/>
    <property type="match status" value="1"/>
</dbReference>
<evidence type="ECO:0008006" key="3">
    <source>
        <dbReference type="Google" id="ProtNLM"/>
    </source>
</evidence>
<protein>
    <recommendedName>
        <fullName evidence="3">Formyl-CoA transferase</fullName>
    </recommendedName>
</protein>
<dbReference type="InterPro" id="IPR044855">
    <property type="entry name" value="CoA-Trfase_III_dom3_sf"/>
</dbReference>
<evidence type="ECO:0000256" key="1">
    <source>
        <dbReference type="ARBA" id="ARBA00022679"/>
    </source>
</evidence>